<protein>
    <submittedName>
        <fullName evidence="2">Uncharacterized protein</fullName>
    </submittedName>
</protein>
<dbReference type="AlphaFoldDB" id="A0A0L8G8E5"/>
<organism evidence="2">
    <name type="scientific">Octopus bimaculoides</name>
    <name type="common">California two-spotted octopus</name>
    <dbReference type="NCBI Taxonomy" id="37653"/>
    <lineage>
        <taxon>Eukaryota</taxon>
        <taxon>Metazoa</taxon>
        <taxon>Spiralia</taxon>
        <taxon>Lophotrochozoa</taxon>
        <taxon>Mollusca</taxon>
        <taxon>Cephalopoda</taxon>
        <taxon>Coleoidea</taxon>
        <taxon>Octopodiformes</taxon>
        <taxon>Octopoda</taxon>
        <taxon>Incirrata</taxon>
        <taxon>Octopodidae</taxon>
        <taxon>Octopus</taxon>
    </lineage>
</organism>
<accession>A0A0L8G8E5</accession>
<evidence type="ECO:0000313" key="2">
    <source>
        <dbReference type="EMBL" id="KOF73282.1"/>
    </source>
</evidence>
<proteinExistence type="predicted"/>
<keyword evidence="1" id="KW-0732">Signal</keyword>
<sequence length="53" mass="5945">MLLLSLLLLYHVSPGFTIGAQYLLMSLHEQKGLTGRVLAMKENYIDYHGIPQG</sequence>
<evidence type="ECO:0000256" key="1">
    <source>
        <dbReference type="SAM" id="SignalP"/>
    </source>
</evidence>
<gene>
    <name evidence="2" type="ORF">OCBIM_22038127mg</name>
</gene>
<dbReference type="EMBL" id="KQ423217">
    <property type="protein sequence ID" value="KOF73282.1"/>
    <property type="molecule type" value="Genomic_DNA"/>
</dbReference>
<reference evidence="2" key="1">
    <citation type="submission" date="2015-07" db="EMBL/GenBank/DDBJ databases">
        <title>MeaNS - Measles Nucleotide Surveillance Program.</title>
        <authorList>
            <person name="Tran T."/>
            <person name="Druce J."/>
        </authorList>
    </citation>
    <scope>NUCLEOTIDE SEQUENCE</scope>
    <source>
        <strain evidence="2">UCB-OBI-ISO-001</strain>
        <tissue evidence="2">Gonad</tissue>
    </source>
</reference>
<feature type="signal peptide" evidence="1">
    <location>
        <begin position="1"/>
        <end position="15"/>
    </location>
</feature>
<feature type="chain" id="PRO_5012136047" evidence="1">
    <location>
        <begin position="16"/>
        <end position="53"/>
    </location>
</feature>
<name>A0A0L8G8E5_OCTBM</name>